<organism evidence="1">
    <name type="scientific">Thermodesulfovibrio aggregans</name>
    <dbReference type="NCBI Taxonomy" id="86166"/>
    <lineage>
        <taxon>Bacteria</taxon>
        <taxon>Pseudomonadati</taxon>
        <taxon>Nitrospirota</taxon>
        <taxon>Thermodesulfovibrionia</taxon>
        <taxon>Thermodesulfovibrionales</taxon>
        <taxon>Thermodesulfovibrionaceae</taxon>
        <taxon>Thermodesulfovibrio</taxon>
    </lineage>
</organism>
<accession>A0A7C4EN33</accession>
<dbReference type="Gene3D" id="3.40.50.1820">
    <property type="entry name" value="alpha/beta hydrolase"/>
    <property type="match status" value="1"/>
</dbReference>
<reference evidence="1" key="1">
    <citation type="journal article" date="2020" name="mSystems">
        <title>Genome- and Community-Level Interaction Insights into Carbon Utilization and Element Cycling Functions of Hydrothermarchaeota in Hydrothermal Sediment.</title>
        <authorList>
            <person name="Zhou Z."/>
            <person name="Liu Y."/>
            <person name="Xu W."/>
            <person name="Pan J."/>
            <person name="Luo Z.H."/>
            <person name="Li M."/>
        </authorList>
    </citation>
    <scope>NUCLEOTIDE SEQUENCE [LARGE SCALE GENOMIC DNA]</scope>
    <source>
        <strain evidence="1">SpSt-788</strain>
    </source>
</reference>
<protein>
    <recommendedName>
        <fullName evidence="2">Alpha/beta hydrolase</fullName>
    </recommendedName>
</protein>
<name>A0A7C4EN33_9BACT</name>
<evidence type="ECO:0008006" key="2">
    <source>
        <dbReference type="Google" id="ProtNLM"/>
    </source>
</evidence>
<dbReference type="AlphaFoldDB" id="A0A7C4EN33"/>
<gene>
    <name evidence="1" type="ORF">ENV75_07080</name>
</gene>
<proteinExistence type="predicted"/>
<comment type="caution">
    <text evidence="1">The sequence shown here is derived from an EMBL/GenBank/DDBJ whole genome shotgun (WGS) entry which is preliminary data.</text>
</comment>
<dbReference type="InterPro" id="IPR029058">
    <property type="entry name" value="AB_hydrolase_fold"/>
</dbReference>
<dbReference type="EMBL" id="DTHO01000075">
    <property type="protein sequence ID" value="HGH00189.1"/>
    <property type="molecule type" value="Genomic_DNA"/>
</dbReference>
<dbReference type="SUPFAM" id="SSF53474">
    <property type="entry name" value="alpha/beta-Hydrolases"/>
    <property type="match status" value="1"/>
</dbReference>
<sequence>MNFFISGWAGFRQALDVPEDWHFIIPFIDLDEEGILNFFKDKSGKTLVGWSTGGHIVLKNHQFFSHRFNSIVVVSGFKKFTDYVNPRILKKMMHKMENEPETVIREFLINCGCKPVFSEDINKKALINGLEFLMNSDIKMKSSRKLILIHGKYDRVLPYKALFDLKKFFPEVETHLIEGSHWIPFKRFFSIIKKCLILSK</sequence>
<evidence type="ECO:0000313" key="1">
    <source>
        <dbReference type="EMBL" id="HGH00189.1"/>
    </source>
</evidence>